<evidence type="ECO:0000313" key="9">
    <source>
        <dbReference type="EMBL" id="SCZ39731.1"/>
    </source>
</evidence>
<dbReference type="InterPro" id="IPR002676">
    <property type="entry name" value="RimM_N"/>
</dbReference>
<keyword evidence="2 5" id="KW-0690">Ribosome biogenesis</keyword>
<comment type="domain">
    <text evidence="5">The PRC barrel domain binds ribosomal protein uS19.</text>
</comment>
<name>A0A1G5NSM5_AFIMA</name>
<dbReference type="AlphaFoldDB" id="A0A1G5NSM5"/>
<dbReference type="OrthoDB" id="9788191at2"/>
<evidence type="ECO:0000313" key="10">
    <source>
        <dbReference type="Proteomes" id="UP000199347"/>
    </source>
</evidence>
<dbReference type="InterPro" id="IPR011033">
    <property type="entry name" value="PRC_barrel-like_sf"/>
</dbReference>
<dbReference type="Pfam" id="PF01782">
    <property type="entry name" value="RimM"/>
    <property type="match status" value="1"/>
</dbReference>
<protein>
    <recommendedName>
        <fullName evidence="5">Ribosome maturation factor RimM</fullName>
    </recommendedName>
</protein>
<feature type="compositionally biased region" description="Acidic residues" evidence="6">
    <location>
        <begin position="176"/>
        <end position="187"/>
    </location>
</feature>
<dbReference type="InterPro" id="IPR036976">
    <property type="entry name" value="RimM_N_sf"/>
</dbReference>
<dbReference type="SUPFAM" id="SSF50447">
    <property type="entry name" value="Translation proteins"/>
    <property type="match status" value="1"/>
</dbReference>
<evidence type="ECO:0000259" key="7">
    <source>
        <dbReference type="Pfam" id="PF01782"/>
    </source>
</evidence>
<evidence type="ECO:0000256" key="4">
    <source>
        <dbReference type="ARBA" id="ARBA00023186"/>
    </source>
</evidence>
<keyword evidence="1 5" id="KW-0963">Cytoplasm</keyword>
<dbReference type="GO" id="GO:0005737">
    <property type="term" value="C:cytoplasm"/>
    <property type="evidence" value="ECO:0007669"/>
    <property type="project" value="UniProtKB-SubCell"/>
</dbReference>
<proteinExistence type="inferred from homology"/>
<dbReference type="PANTHER" id="PTHR33692">
    <property type="entry name" value="RIBOSOME MATURATION FACTOR RIMM"/>
    <property type="match status" value="1"/>
</dbReference>
<dbReference type="GO" id="GO:0005840">
    <property type="term" value="C:ribosome"/>
    <property type="evidence" value="ECO:0007669"/>
    <property type="project" value="InterPro"/>
</dbReference>
<evidence type="ECO:0000259" key="8">
    <source>
        <dbReference type="Pfam" id="PF24986"/>
    </source>
</evidence>
<evidence type="ECO:0000256" key="5">
    <source>
        <dbReference type="HAMAP-Rule" id="MF_00014"/>
    </source>
</evidence>
<dbReference type="Proteomes" id="UP000199347">
    <property type="component" value="Unassembled WGS sequence"/>
</dbReference>
<dbReference type="SUPFAM" id="SSF50346">
    <property type="entry name" value="PRC-barrel domain"/>
    <property type="match status" value="1"/>
</dbReference>
<reference evidence="9 10" key="1">
    <citation type="submission" date="2016-10" db="EMBL/GenBank/DDBJ databases">
        <authorList>
            <person name="de Groot N.N."/>
        </authorList>
    </citation>
    <scope>NUCLEOTIDE SEQUENCE [LARGE SCALE GENOMIC DNA]</scope>
    <source>
        <strain evidence="9 10">DSM 2698</strain>
    </source>
</reference>
<gene>
    <name evidence="5" type="primary">rimM</name>
    <name evidence="9" type="ORF">SAMN03080610_02510</name>
</gene>
<feature type="domain" description="Ribosome maturation factor RimM PRC barrel" evidence="8">
    <location>
        <begin position="106"/>
        <end position="173"/>
    </location>
</feature>
<dbReference type="InterPro" id="IPR056792">
    <property type="entry name" value="PRC_RimM"/>
</dbReference>
<keyword evidence="3 5" id="KW-0698">rRNA processing</keyword>
<dbReference type="Gene3D" id="2.40.30.60">
    <property type="entry name" value="RimM"/>
    <property type="match status" value="1"/>
</dbReference>
<evidence type="ECO:0000256" key="6">
    <source>
        <dbReference type="SAM" id="MobiDB-lite"/>
    </source>
</evidence>
<sequence>MAVTQDRAAGDRLIVAKIGRAHGVRGEVRVKTFTADPLALADYSPLLASDGRSFSIKELRADKGDMVVARFKGVSDRNAAEALNGTMLFVARAALPVPDEDEFYYADLIGLAAEAPDGSPLGRVVAVHDFGGGDILEVKPERGESLLVSFTREVVPSIDLGGGRIVVVLPDEIEVREDDAASEDAQEEAPQTGDAGEGPAEEDRA</sequence>
<dbReference type="GO" id="GO:0006364">
    <property type="term" value="P:rRNA processing"/>
    <property type="evidence" value="ECO:0007669"/>
    <property type="project" value="UniProtKB-UniRule"/>
</dbReference>
<feature type="region of interest" description="Disordered" evidence="6">
    <location>
        <begin position="176"/>
        <end position="205"/>
    </location>
</feature>
<dbReference type="InterPro" id="IPR011961">
    <property type="entry name" value="RimM"/>
</dbReference>
<dbReference type="GO" id="GO:0042274">
    <property type="term" value="P:ribosomal small subunit biogenesis"/>
    <property type="evidence" value="ECO:0007669"/>
    <property type="project" value="UniProtKB-UniRule"/>
</dbReference>
<feature type="domain" description="RimM N-terminal" evidence="7">
    <location>
        <begin position="15"/>
        <end position="93"/>
    </location>
</feature>
<evidence type="ECO:0000256" key="1">
    <source>
        <dbReference type="ARBA" id="ARBA00022490"/>
    </source>
</evidence>
<organism evidence="9 10">
    <name type="scientific">Afifella marina DSM 2698</name>
    <dbReference type="NCBI Taxonomy" id="1120955"/>
    <lineage>
        <taxon>Bacteria</taxon>
        <taxon>Pseudomonadati</taxon>
        <taxon>Pseudomonadota</taxon>
        <taxon>Alphaproteobacteria</taxon>
        <taxon>Hyphomicrobiales</taxon>
        <taxon>Afifellaceae</taxon>
        <taxon>Afifella</taxon>
    </lineage>
</organism>
<dbReference type="PANTHER" id="PTHR33692:SF1">
    <property type="entry name" value="RIBOSOME MATURATION FACTOR RIMM"/>
    <property type="match status" value="1"/>
</dbReference>
<dbReference type="GO" id="GO:0043022">
    <property type="term" value="F:ribosome binding"/>
    <property type="evidence" value="ECO:0007669"/>
    <property type="project" value="InterPro"/>
</dbReference>
<evidence type="ECO:0000256" key="3">
    <source>
        <dbReference type="ARBA" id="ARBA00022552"/>
    </source>
</evidence>
<dbReference type="EMBL" id="FMVW01000005">
    <property type="protein sequence ID" value="SCZ39731.1"/>
    <property type="molecule type" value="Genomic_DNA"/>
</dbReference>
<accession>A0A1G5NSM5</accession>
<dbReference type="STRING" id="1120955.SAMN03080610_02510"/>
<dbReference type="Gene3D" id="2.30.30.240">
    <property type="entry name" value="PRC-barrel domain"/>
    <property type="match status" value="1"/>
</dbReference>
<dbReference type="InterPro" id="IPR009000">
    <property type="entry name" value="Transl_B-barrel_sf"/>
</dbReference>
<keyword evidence="4 5" id="KW-0143">Chaperone</keyword>
<dbReference type="Pfam" id="PF24986">
    <property type="entry name" value="PRC_RimM"/>
    <property type="match status" value="1"/>
</dbReference>
<comment type="subcellular location">
    <subcellularLocation>
        <location evidence="5">Cytoplasm</location>
    </subcellularLocation>
</comment>
<dbReference type="RefSeq" id="WP_092813490.1">
    <property type="nucleotide sequence ID" value="NZ_FMVW01000005.1"/>
</dbReference>
<evidence type="ECO:0000256" key="2">
    <source>
        <dbReference type="ARBA" id="ARBA00022517"/>
    </source>
</evidence>
<keyword evidence="10" id="KW-1185">Reference proteome</keyword>
<dbReference type="HAMAP" id="MF_00014">
    <property type="entry name" value="Ribosome_mat_RimM"/>
    <property type="match status" value="1"/>
</dbReference>
<comment type="similarity">
    <text evidence="5">Belongs to the RimM family.</text>
</comment>
<comment type="subunit">
    <text evidence="5">Binds ribosomal protein uS19.</text>
</comment>
<comment type="function">
    <text evidence="5">An accessory protein needed during the final step in the assembly of 30S ribosomal subunit, possibly for assembly of the head region. Essential for efficient processing of 16S rRNA. May be needed both before and after RbfA during the maturation of 16S rRNA. It has affinity for free ribosomal 30S subunits but not for 70S ribosomes.</text>
</comment>
<dbReference type="NCBIfam" id="TIGR02273">
    <property type="entry name" value="16S_RimM"/>
    <property type="match status" value="1"/>
</dbReference>